<keyword evidence="1" id="KW-0805">Transcription regulation</keyword>
<name>A0A1S8DDJ2_9GAMM</name>
<dbReference type="AlphaFoldDB" id="A0A1S8DDJ2"/>
<sequence length="344" mass="38347">MTASTPPWPRLRNIGSVQLMTQLGTELGLTVPQCLAQTGLDVMALADGQAQVEAAQELQVVSNLLAGLPEQPLLGLLAGRRYQLSRYGIWGYALLCSASLGEALDMGLRYLDLTFAFCRIHARKDGSGHWLVVDDSWVEPSVRRFLLLRDSSAIARIHRELTGLRQPFKSVQLALPAPPAEQLAAYTEAYGCTPQFDAQEHLLELDPELLARALPGDNPAMREACEVQCHQLLQRYRARDGLAGRVRELLLEGGAALPDMPTVAARLHLTERTLRRRLGEEQTSFRQLQEETREALAEELLRMPGLSLEAVAVRLGYGEVSNFVHAFRRWKGMTPRQYCRSERA</sequence>
<gene>
    <name evidence="5" type="ORF">BXT89_15465</name>
</gene>
<dbReference type="SUPFAM" id="SSF46689">
    <property type="entry name" value="Homeodomain-like"/>
    <property type="match status" value="1"/>
</dbReference>
<dbReference type="Pfam" id="PF12833">
    <property type="entry name" value="HTH_18"/>
    <property type="match status" value="1"/>
</dbReference>
<proteinExistence type="predicted"/>
<evidence type="ECO:0000313" key="5">
    <source>
        <dbReference type="EMBL" id="ONM42939.1"/>
    </source>
</evidence>
<dbReference type="Pfam" id="PF12625">
    <property type="entry name" value="Arabinose_bd"/>
    <property type="match status" value="1"/>
</dbReference>
<dbReference type="Gene3D" id="1.10.10.60">
    <property type="entry name" value="Homeodomain-like"/>
    <property type="match status" value="1"/>
</dbReference>
<dbReference type="Proteomes" id="UP000242847">
    <property type="component" value="Unassembled WGS sequence"/>
</dbReference>
<dbReference type="GO" id="GO:0000976">
    <property type="term" value="F:transcription cis-regulatory region binding"/>
    <property type="evidence" value="ECO:0007669"/>
    <property type="project" value="TreeGrafter"/>
</dbReference>
<evidence type="ECO:0000313" key="6">
    <source>
        <dbReference type="Proteomes" id="UP000242847"/>
    </source>
</evidence>
<dbReference type="InterPro" id="IPR032687">
    <property type="entry name" value="AraC-type_N"/>
</dbReference>
<evidence type="ECO:0000256" key="3">
    <source>
        <dbReference type="ARBA" id="ARBA00023163"/>
    </source>
</evidence>
<evidence type="ECO:0000259" key="4">
    <source>
        <dbReference type="PROSITE" id="PS01124"/>
    </source>
</evidence>
<dbReference type="STRING" id="254161.SAMN05216256_1286"/>
<dbReference type="PANTHER" id="PTHR47894">
    <property type="entry name" value="HTH-TYPE TRANSCRIPTIONAL REGULATOR GADX"/>
    <property type="match status" value="1"/>
</dbReference>
<reference evidence="5 6" key="1">
    <citation type="submission" date="2017-01" db="EMBL/GenBank/DDBJ databases">
        <title>Draft genome sequence of Pseudomonas pachastrellae type strain CCUG 46540T from a deep sea.</title>
        <authorList>
            <person name="Gomila M."/>
            <person name="Mulet M."/>
            <person name="Lalucat J."/>
            <person name="Garcia-Valdes E."/>
        </authorList>
    </citation>
    <scope>NUCLEOTIDE SEQUENCE [LARGE SCALE GENOMIC DNA]</scope>
    <source>
        <strain evidence="5 6">CCUG 46540</strain>
    </source>
</reference>
<dbReference type="GO" id="GO:0003700">
    <property type="term" value="F:DNA-binding transcription factor activity"/>
    <property type="evidence" value="ECO:0007669"/>
    <property type="project" value="InterPro"/>
</dbReference>
<dbReference type="GO" id="GO:0005829">
    <property type="term" value="C:cytosol"/>
    <property type="evidence" value="ECO:0007669"/>
    <property type="project" value="TreeGrafter"/>
</dbReference>
<organism evidence="5 6">
    <name type="scientific">Halopseudomonas pachastrellae</name>
    <dbReference type="NCBI Taxonomy" id="254161"/>
    <lineage>
        <taxon>Bacteria</taxon>
        <taxon>Pseudomonadati</taxon>
        <taxon>Pseudomonadota</taxon>
        <taxon>Gammaproteobacteria</taxon>
        <taxon>Pseudomonadales</taxon>
        <taxon>Pseudomonadaceae</taxon>
        <taxon>Halopseudomonas</taxon>
    </lineage>
</organism>
<comment type="caution">
    <text evidence="5">The sequence shown here is derived from an EMBL/GenBank/DDBJ whole genome shotgun (WGS) entry which is preliminary data.</text>
</comment>
<dbReference type="PROSITE" id="PS01124">
    <property type="entry name" value="HTH_ARAC_FAMILY_2"/>
    <property type="match status" value="1"/>
</dbReference>
<accession>A0A1S8DDJ2</accession>
<feature type="domain" description="HTH araC/xylS-type" evidence="4">
    <location>
        <begin position="244"/>
        <end position="341"/>
    </location>
</feature>
<dbReference type="InterPro" id="IPR018060">
    <property type="entry name" value="HTH_AraC"/>
</dbReference>
<evidence type="ECO:0000256" key="1">
    <source>
        <dbReference type="ARBA" id="ARBA00023015"/>
    </source>
</evidence>
<dbReference type="EMBL" id="MUBC01000041">
    <property type="protein sequence ID" value="ONM42939.1"/>
    <property type="molecule type" value="Genomic_DNA"/>
</dbReference>
<keyword evidence="2" id="KW-0238">DNA-binding</keyword>
<dbReference type="InterPro" id="IPR009057">
    <property type="entry name" value="Homeodomain-like_sf"/>
</dbReference>
<protein>
    <recommendedName>
        <fullName evidence="4">HTH araC/xylS-type domain-containing protein</fullName>
    </recommendedName>
</protein>
<keyword evidence="3" id="KW-0804">Transcription</keyword>
<dbReference type="SMART" id="SM00342">
    <property type="entry name" value="HTH_ARAC"/>
    <property type="match status" value="1"/>
</dbReference>
<keyword evidence="6" id="KW-1185">Reference proteome</keyword>
<dbReference type="PANTHER" id="PTHR47894:SF1">
    <property type="entry name" value="HTH-TYPE TRANSCRIPTIONAL REGULATOR VQSM"/>
    <property type="match status" value="1"/>
</dbReference>
<evidence type="ECO:0000256" key="2">
    <source>
        <dbReference type="ARBA" id="ARBA00023125"/>
    </source>
</evidence>